<evidence type="ECO:0000256" key="5">
    <source>
        <dbReference type="ARBA" id="ARBA00022989"/>
    </source>
</evidence>
<dbReference type="SUPFAM" id="SSF161098">
    <property type="entry name" value="MetI-like"/>
    <property type="match status" value="1"/>
</dbReference>
<dbReference type="GO" id="GO:0005886">
    <property type="term" value="C:plasma membrane"/>
    <property type="evidence" value="ECO:0007669"/>
    <property type="project" value="UniProtKB-SubCell"/>
</dbReference>
<keyword evidence="10" id="KW-1185">Reference proteome</keyword>
<keyword evidence="5 7" id="KW-1133">Transmembrane helix</keyword>
<evidence type="ECO:0000256" key="2">
    <source>
        <dbReference type="ARBA" id="ARBA00022448"/>
    </source>
</evidence>
<feature type="domain" description="ABC transmembrane type-1" evidence="8">
    <location>
        <begin position="95"/>
        <end position="300"/>
    </location>
</feature>
<feature type="transmembrane region" description="Helical" evidence="7">
    <location>
        <begin position="250"/>
        <end position="275"/>
    </location>
</feature>
<comment type="similarity">
    <text evidence="7">Belongs to the binding-protein-dependent transport system permease family.</text>
</comment>
<protein>
    <submittedName>
        <fullName evidence="9">Oligopeptide ABC transporter permease protein</fullName>
    </submittedName>
</protein>
<dbReference type="PANTHER" id="PTHR43163:SF6">
    <property type="entry name" value="DIPEPTIDE TRANSPORT SYSTEM PERMEASE PROTEIN DPPB-RELATED"/>
    <property type="match status" value="1"/>
</dbReference>
<name>A0A6C7E6H1_ILUCY</name>
<dbReference type="Pfam" id="PF19300">
    <property type="entry name" value="BPD_transp_1_N"/>
    <property type="match status" value="1"/>
</dbReference>
<dbReference type="GO" id="GO:0071916">
    <property type="term" value="F:dipeptide transmembrane transporter activity"/>
    <property type="evidence" value="ECO:0007669"/>
    <property type="project" value="TreeGrafter"/>
</dbReference>
<dbReference type="EMBL" id="AP012057">
    <property type="protein sequence ID" value="BAN02070.1"/>
    <property type="molecule type" value="Genomic_DNA"/>
</dbReference>
<dbReference type="KEGG" id="aym:YM304_17560"/>
<keyword evidence="6 7" id="KW-0472">Membrane</keyword>
<proteinExistence type="inferred from homology"/>
<evidence type="ECO:0000256" key="6">
    <source>
        <dbReference type="ARBA" id="ARBA00023136"/>
    </source>
</evidence>
<dbReference type="Gene3D" id="1.10.3720.10">
    <property type="entry name" value="MetI-like"/>
    <property type="match status" value="1"/>
</dbReference>
<dbReference type="RefSeq" id="WP_015441317.1">
    <property type="nucleotide sequence ID" value="NC_020520.1"/>
</dbReference>
<dbReference type="CDD" id="cd06261">
    <property type="entry name" value="TM_PBP2"/>
    <property type="match status" value="1"/>
</dbReference>
<dbReference type="Proteomes" id="UP000011863">
    <property type="component" value="Chromosome"/>
</dbReference>
<organism evidence="9 10">
    <name type="scientific">Ilumatobacter coccineus (strain NBRC 103263 / KCTC 29153 / YM16-304)</name>
    <dbReference type="NCBI Taxonomy" id="1313172"/>
    <lineage>
        <taxon>Bacteria</taxon>
        <taxon>Bacillati</taxon>
        <taxon>Actinomycetota</taxon>
        <taxon>Acidimicrobiia</taxon>
        <taxon>Acidimicrobiales</taxon>
        <taxon>Ilumatobacteraceae</taxon>
        <taxon>Ilumatobacter</taxon>
    </lineage>
</organism>
<evidence type="ECO:0000256" key="7">
    <source>
        <dbReference type="RuleBase" id="RU363032"/>
    </source>
</evidence>
<dbReference type="InterPro" id="IPR000515">
    <property type="entry name" value="MetI-like"/>
</dbReference>
<dbReference type="AlphaFoldDB" id="A0A6C7E6H1"/>
<evidence type="ECO:0000256" key="1">
    <source>
        <dbReference type="ARBA" id="ARBA00004651"/>
    </source>
</evidence>
<feature type="transmembrane region" description="Helical" evidence="7">
    <location>
        <begin position="281"/>
        <end position="300"/>
    </location>
</feature>
<feature type="transmembrane region" description="Helical" evidence="7">
    <location>
        <begin position="134"/>
        <end position="157"/>
    </location>
</feature>
<sequence>MTVAILRRIGGALTTIVMVSMLSFLLVYMIPGDAAETIAGEQATQEQVDNVRRGLGLDRPLVEQYGSWVKSVLTGDFGTSLTTGRPVMQSIRDAAPATISITIAALTLSAVFGVTLGTMAGLRAGRWMDRAVSLAATTGVAVPSYFVGLLLVGAFALERSWFPAIGYAPLSEGLGEWLRHITLPSIALGSATVAEVARQTRGGVVDALERPYVRAARARGAKGARLVRSHVLRNAAIPVVTVFGLQAARLFGGVVVVEAVFAIPGLGSMAIGAVGRQDLPVLQAYVLVIALAVVIVNLLVDLSYSLINPKVRGA</sequence>
<keyword evidence="2 7" id="KW-0813">Transport</keyword>
<dbReference type="InterPro" id="IPR035906">
    <property type="entry name" value="MetI-like_sf"/>
</dbReference>
<evidence type="ECO:0000313" key="9">
    <source>
        <dbReference type="EMBL" id="BAN02070.1"/>
    </source>
</evidence>
<keyword evidence="3" id="KW-1003">Cell membrane</keyword>
<feature type="transmembrane region" description="Helical" evidence="7">
    <location>
        <begin position="97"/>
        <end position="122"/>
    </location>
</feature>
<dbReference type="PANTHER" id="PTHR43163">
    <property type="entry name" value="DIPEPTIDE TRANSPORT SYSTEM PERMEASE PROTEIN DPPB-RELATED"/>
    <property type="match status" value="1"/>
</dbReference>
<comment type="subcellular location">
    <subcellularLocation>
        <location evidence="1 7">Cell membrane</location>
        <topology evidence="1 7">Multi-pass membrane protein</topology>
    </subcellularLocation>
</comment>
<evidence type="ECO:0000256" key="3">
    <source>
        <dbReference type="ARBA" id="ARBA00022475"/>
    </source>
</evidence>
<dbReference type="Pfam" id="PF00528">
    <property type="entry name" value="BPD_transp_1"/>
    <property type="match status" value="1"/>
</dbReference>
<accession>A0A6C7E6H1</accession>
<feature type="transmembrane region" description="Helical" evidence="7">
    <location>
        <begin position="12"/>
        <end position="30"/>
    </location>
</feature>
<evidence type="ECO:0000256" key="4">
    <source>
        <dbReference type="ARBA" id="ARBA00022692"/>
    </source>
</evidence>
<dbReference type="PROSITE" id="PS50928">
    <property type="entry name" value="ABC_TM1"/>
    <property type="match status" value="1"/>
</dbReference>
<evidence type="ECO:0000313" key="10">
    <source>
        <dbReference type="Proteomes" id="UP000011863"/>
    </source>
</evidence>
<dbReference type="InterPro" id="IPR045621">
    <property type="entry name" value="BPD_transp_1_N"/>
</dbReference>
<reference evidence="9 10" key="1">
    <citation type="journal article" date="2013" name="Int. J. Syst. Evol. Microbiol.">
        <title>Ilumatobacter nonamiense sp. nov. and Ilumatobacter coccineum sp. nov., isolated from seashore sand.</title>
        <authorList>
            <person name="Matsumoto A."/>
            <person name="Kasai H."/>
            <person name="Matsuo Y."/>
            <person name="Shizuri Y."/>
            <person name="Ichikawa N."/>
            <person name="Fujita N."/>
            <person name="Omura S."/>
            <person name="Takahashi Y."/>
        </authorList>
    </citation>
    <scope>NUCLEOTIDE SEQUENCE [LARGE SCALE GENOMIC DNA]</scope>
    <source>
        <strain evidence="10">NBRC 103263 / KCTC 29153 / YM16-304</strain>
    </source>
</reference>
<keyword evidence="4 7" id="KW-0812">Transmembrane</keyword>
<evidence type="ECO:0000259" key="8">
    <source>
        <dbReference type="PROSITE" id="PS50928"/>
    </source>
</evidence>
<gene>
    <name evidence="9" type="ORF">YM304_17560</name>
</gene>
<dbReference type="OrthoDB" id="9778910at2"/>